<evidence type="ECO:0000313" key="2">
    <source>
        <dbReference type="EMBL" id="ACB73327.1"/>
    </source>
</evidence>
<protein>
    <submittedName>
        <fullName evidence="2">Uncharacterized protein</fullName>
    </submittedName>
</protein>
<dbReference type="Gene3D" id="1.20.1260.10">
    <property type="match status" value="1"/>
</dbReference>
<feature type="compositionally biased region" description="Acidic residues" evidence="1">
    <location>
        <begin position="164"/>
        <end position="175"/>
    </location>
</feature>
<dbReference type="eggNOG" id="COG3685">
    <property type="taxonomic scope" value="Bacteria"/>
</dbReference>
<organism evidence="2 3">
    <name type="scientific">Opitutus terrae (strain DSM 11246 / JCM 15787 / PB90-1)</name>
    <dbReference type="NCBI Taxonomy" id="452637"/>
    <lineage>
        <taxon>Bacteria</taxon>
        <taxon>Pseudomonadati</taxon>
        <taxon>Verrucomicrobiota</taxon>
        <taxon>Opitutia</taxon>
        <taxon>Opitutales</taxon>
        <taxon>Opitutaceae</taxon>
        <taxon>Opitutus</taxon>
    </lineage>
</organism>
<dbReference type="InterPro" id="IPR012347">
    <property type="entry name" value="Ferritin-like"/>
</dbReference>
<dbReference type="PANTHER" id="PTHR30565">
    <property type="entry name" value="PROTEIN YCIF"/>
    <property type="match status" value="1"/>
</dbReference>
<accession>B1ZWK3</accession>
<dbReference type="AlphaFoldDB" id="B1ZWK3"/>
<reference evidence="2 3" key="1">
    <citation type="journal article" date="2011" name="J. Bacteriol.">
        <title>Genome sequence of the verrucomicrobium Opitutus terrae PB90-1, an abundant inhabitant of rice paddy soil ecosystems.</title>
        <authorList>
            <person name="van Passel M.W."/>
            <person name="Kant R."/>
            <person name="Palva A."/>
            <person name="Copeland A."/>
            <person name="Lucas S."/>
            <person name="Lapidus A."/>
            <person name="Glavina del Rio T."/>
            <person name="Pitluck S."/>
            <person name="Goltsman E."/>
            <person name="Clum A."/>
            <person name="Sun H."/>
            <person name="Schmutz J."/>
            <person name="Larimer F.W."/>
            <person name="Land M.L."/>
            <person name="Hauser L."/>
            <person name="Kyrpides N."/>
            <person name="Mikhailova N."/>
            <person name="Richardson P.P."/>
            <person name="Janssen P.H."/>
            <person name="de Vos W.M."/>
            <person name="Smidt H."/>
        </authorList>
    </citation>
    <scope>NUCLEOTIDE SEQUENCE [LARGE SCALE GENOMIC DNA]</scope>
    <source>
        <strain evidence="3">DSM 11246 / JCM 15787 / PB90-1</strain>
    </source>
</reference>
<dbReference type="STRING" id="452637.Oter_0036"/>
<dbReference type="EMBL" id="CP001032">
    <property type="protein sequence ID" value="ACB73327.1"/>
    <property type="molecule type" value="Genomic_DNA"/>
</dbReference>
<dbReference type="InterPro" id="IPR010287">
    <property type="entry name" value="DUF892_YciF-like"/>
</dbReference>
<dbReference type="SUPFAM" id="SSF47240">
    <property type="entry name" value="Ferritin-like"/>
    <property type="match status" value="1"/>
</dbReference>
<dbReference type="CDD" id="cd07909">
    <property type="entry name" value="YciF"/>
    <property type="match status" value="1"/>
</dbReference>
<dbReference type="Proteomes" id="UP000007013">
    <property type="component" value="Chromosome"/>
</dbReference>
<sequence>MSKTTTLQELLIDELKDLYNAETQLTKALPKMAKAANDENLKAGFEEHLDQTHEHIARLDRAMELLEASPKGKTCKAMKGLIAEGEEKIKEDASPAVKDAALIGAAQKVEHYEIAGYGTVRTFAELLGEDEIVSLLQETLDEEAETDRKLTALASSLNLKAETEGEEEDEEEDEE</sequence>
<proteinExistence type="predicted"/>
<dbReference type="InterPro" id="IPR009078">
    <property type="entry name" value="Ferritin-like_SF"/>
</dbReference>
<dbReference type="PANTHER" id="PTHR30565:SF9">
    <property type="entry name" value="PROTEIN YCIF"/>
    <property type="match status" value="1"/>
</dbReference>
<gene>
    <name evidence="2" type="ordered locus">Oter_0036</name>
</gene>
<feature type="region of interest" description="Disordered" evidence="1">
    <location>
        <begin position="155"/>
        <end position="175"/>
    </location>
</feature>
<evidence type="ECO:0000313" key="3">
    <source>
        <dbReference type="Proteomes" id="UP000007013"/>
    </source>
</evidence>
<dbReference type="RefSeq" id="WP_012372865.1">
    <property type="nucleotide sequence ID" value="NC_010571.1"/>
</dbReference>
<dbReference type="HOGENOM" id="CLU_102561_0_0_0"/>
<evidence type="ECO:0000256" key="1">
    <source>
        <dbReference type="SAM" id="MobiDB-lite"/>
    </source>
</evidence>
<dbReference type="OrthoDB" id="9795056at2"/>
<dbReference type="Pfam" id="PF05974">
    <property type="entry name" value="DUF892"/>
    <property type="match status" value="1"/>
</dbReference>
<name>B1ZWK3_OPITP</name>
<dbReference type="InterPro" id="IPR047114">
    <property type="entry name" value="YciF"/>
</dbReference>
<dbReference type="KEGG" id="ote:Oter_0036"/>
<keyword evidence="3" id="KW-1185">Reference proteome</keyword>